<dbReference type="Pfam" id="PF01872">
    <property type="entry name" value="RibD_C"/>
    <property type="match status" value="1"/>
</dbReference>
<evidence type="ECO:0000313" key="2">
    <source>
        <dbReference type="EMBL" id="QDP97785.1"/>
    </source>
</evidence>
<dbReference type="SUPFAM" id="SSF53597">
    <property type="entry name" value="Dihydrofolate reductase-like"/>
    <property type="match status" value="1"/>
</dbReference>
<evidence type="ECO:0000259" key="1">
    <source>
        <dbReference type="Pfam" id="PF01872"/>
    </source>
</evidence>
<dbReference type="InterPro" id="IPR050765">
    <property type="entry name" value="Riboflavin_Biosynth_HTPR"/>
</dbReference>
<dbReference type="Proteomes" id="UP000319263">
    <property type="component" value="Chromosome"/>
</dbReference>
<reference evidence="2 3" key="1">
    <citation type="submission" date="2019-07" db="EMBL/GenBank/DDBJ databases">
        <title>Microlunatus dokdonensis sp. nov. isolated from the rhizospheric soil of the wild plant Elymus tsukushiensis.</title>
        <authorList>
            <person name="Ghim S.-Y."/>
            <person name="Hwang Y.-J."/>
            <person name="Son J.-S."/>
            <person name="Shin J.-H."/>
        </authorList>
    </citation>
    <scope>NUCLEOTIDE SEQUENCE [LARGE SCALE GENOMIC DNA]</scope>
    <source>
        <strain evidence="2 3">KUDC0627</strain>
    </source>
</reference>
<dbReference type="GO" id="GO:0009231">
    <property type="term" value="P:riboflavin biosynthetic process"/>
    <property type="evidence" value="ECO:0007669"/>
    <property type="project" value="InterPro"/>
</dbReference>
<dbReference type="AlphaFoldDB" id="A0A516Q2X6"/>
<dbReference type="EMBL" id="CP041692">
    <property type="protein sequence ID" value="QDP97785.1"/>
    <property type="molecule type" value="Genomic_DNA"/>
</dbReference>
<dbReference type="OrthoDB" id="3820697at2"/>
<gene>
    <name evidence="2" type="ORF">FOE78_19395</name>
</gene>
<proteinExistence type="predicted"/>
<feature type="domain" description="Bacterial bifunctional deaminase-reductase C-terminal" evidence="1">
    <location>
        <begin position="2"/>
        <end position="166"/>
    </location>
</feature>
<evidence type="ECO:0000313" key="3">
    <source>
        <dbReference type="Proteomes" id="UP000319263"/>
    </source>
</evidence>
<dbReference type="Gene3D" id="3.40.430.10">
    <property type="entry name" value="Dihydrofolate Reductase, subunit A"/>
    <property type="match status" value="1"/>
</dbReference>
<dbReference type="InterPro" id="IPR024072">
    <property type="entry name" value="DHFR-like_dom_sf"/>
</dbReference>
<dbReference type="InterPro" id="IPR002734">
    <property type="entry name" value="RibDG_C"/>
</dbReference>
<name>A0A516Q2X6_9ACTN</name>
<keyword evidence="3" id="KW-1185">Reference proteome</keyword>
<organism evidence="2 3">
    <name type="scientific">Microlunatus elymi</name>
    <dbReference type="NCBI Taxonomy" id="2596828"/>
    <lineage>
        <taxon>Bacteria</taxon>
        <taxon>Bacillati</taxon>
        <taxon>Actinomycetota</taxon>
        <taxon>Actinomycetes</taxon>
        <taxon>Propionibacteriales</taxon>
        <taxon>Propionibacteriaceae</taxon>
        <taxon>Microlunatus</taxon>
    </lineage>
</organism>
<sequence>MIFAALAVSVDGFITGRDPGPGRGLGDGGTLFDWYSDPHNSAYFTALADRVGAVVTGRTTYDDCEGFGGGSPHPTAPMVVVSHRPQPAEYVDSDRQSFAGNVESALERARELAGGKDVGIQGGVTLASAIDAGLVDEVILHQVPVLLGSGRPFFAPLTQHVKLSPLEVVPGAGVTHLRYAIKK</sequence>
<dbReference type="PANTHER" id="PTHR38011">
    <property type="entry name" value="DIHYDROFOLATE REDUCTASE FAMILY PROTEIN (AFU_ORTHOLOGUE AFUA_8G06820)"/>
    <property type="match status" value="1"/>
</dbReference>
<dbReference type="GO" id="GO:0008703">
    <property type="term" value="F:5-amino-6-(5-phosphoribosylamino)uracil reductase activity"/>
    <property type="evidence" value="ECO:0007669"/>
    <property type="project" value="InterPro"/>
</dbReference>
<dbReference type="PANTHER" id="PTHR38011:SF12">
    <property type="entry name" value="BIFUNCTIONAL DEAMINASE-REDUCTASE DOMAIN PROTEIN"/>
    <property type="match status" value="1"/>
</dbReference>
<protein>
    <submittedName>
        <fullName evidence="2">Dihydrofolate reductase</fullName>
    </submittedName>
</protein>
<accession>A0A516Q2X6</accession>
<dbReference type="KEGG" id="mik:FOE78_19395"/>
<dbReference type="RefSeq" id="WP_143987740.1">
    <property type="nucleotide sequence ID" value="NZ_CP041692.1"/>
</dbReference>